<accession>A0A2X2CHZ5</accession>
<sequence length="30" mass="3481">MTNCCDVTPKQVPVKFICVELLRSRLFRPS</sequence>
<dbReference type="AlphaFoldDB" id="A0A2X2CHZ5"/>
<evidence type="ECO:0000313" key="1">
    <source>
        <dbReference type="EMBL" id="SPZ05286.1"/>
    </source>
</evidence>
<gene>
    <name evidence="1" type="ORF">NCTC11842_01706</name>
</gene>
<dbReference type="EMBL" id="UAUF01000010">
    <property type="protein sequence ID" value="SPZ05286.1"/>
    <property type="molecule type" value="Genomic_DNA"/>
</dbReference>
<proteinExistence type="predicted"/>
<reference evidence="1 2" key="1">
    <citation type="submission" date="2018-06" db="EMBL/GenBank/DDBJ databases">
        <authorList>
            <consortium name="Pathogen Informatics"/>
            <person name="Doyle S."/>
        </authorList>
    </citation>
    <scope>NUCLEOTIDE SEQUENCE [LARGE SCALE GENOMIC DNA]</scope>
    <source>
        <strain evidence="1 2">NCTC11842</strain>
    </source>
</reference>
<dbReference type="Proteomes" id="UP000250443">
    <property type="component" value="Unassembled WGS sequence"/>
</dbReference>
<organism evidence="1 2">
    <name type="scientific">Pseudomonas luteola</name>
    <dbReference type="NCBI Taxonomy" id="47886"/>
    <lineage>
        <taxon>Bacteria</taxon>
        <taxon>Pseudomonadati</taxon>
        <taxon>Pseudomonadota</taxon>
        <taxon>Gammaproteobacteria</taxon>
        <taxon>Pseudomonadales</taxon>
        <taxon>Pseudomonadaceae</taxon>
        <taxon>Pseudomonas</taxon>
    </lineage>
</organism>
<evidence type="ECO:0000313" key="2">
    <source>
        <dbReference type="Proteomes" id="UP000250443"/>
    </source>
</evidence>
<name>A0A2X2CHZ5_PSELU</name>
<protein>
    <submittedName>
        <fullName evidence="1">Uncharacterized protein</fullName>
    </submittedName>
</protein>